<keyword evidence="3 6" id="KW-0732">Signal</keyword>
<dbReference type="PROSITE" id="PS51257">
    <property type="entry name" value="PROKAR_LIPOPROTEIN"/>
    <property type="match status" value="1"/>
</dbReference>
<proteinExistence type="inferred from homology"/>
<keyword evidence="10" id="KW-1185">Reference proteome</keyword>
<dbReference type="Gene3D" id="1.25.40.390">
    <property type="match status" value="1"/>
</dbReference>
<evidence type="ECO:0000313" key="9">
    <source>
        <dbReference type="EMBL" id="MBE9665401.1"/>
    </source>
</evidence>
<dbReference type="SUPFAM" id="SSF48452">
    <property type="entry name" value="TPR-like"/>
    <property type="match status" value="1"/>
</dbReference>
<accession>A0ABR9XDS9</accession>
<dbReference type="InterPro" id="IPR033985">
    <property type="entry name" value="SusD-like_N"/>
</dbReference>
<evidence type="ECO:0000256" key="6">
    <source>
        <dbReference type="SAM" id="SignalP"/>
    </source>
</evidence>
<evidence type="ECO:0000256" key="3">
    <source>
        <dbReference type="ARBA" id="ARBA00022729"/>
    </source>
</evidence>
<reference evidence="9 10" key="1">
    <citation type="submission" date="2020-10" db="EMBL/GenBank/DDBJ databases">
        <title>Mucilaginibacter mali sp. nov., isolated from rhizosphere soil of apple orchard.</title>
        <authorList>
            <person name="Lee J.-S."/>
            <person name="Kim H.S."/>
            <person name="Kim J.-S."/>
        </authorList>
    </citation>
    <scope>NUCLEOTIDE SEQUENCE [LARGE SCALE GENOMIC DNA]</scope>
    <source>
        <strain evidence="9 10">KCTC 23157</strain>
    </source>
</reference>
<dbReference type="InterPro" id="IPR011990">
    <property type="entry name" value="TPR-like_helical_dom_sf"/>
</dbReference>
<protein>
    <submittedName>
        <fullName evidence="9">RagB/SusD family nutrient uptake outer membrane protein</fullName>
    </submittedName>
</protein>
<evidence type="ECO:0000256" key="1">
    <source>
        <dbReference type="ARBA" id="ARBA00004442"/>
    </source>
</evidence>
<feature type="domain" description="SusD-like N-terminal" evidence="8">
    <location>
        <begin position="45"/>
        <end position="224"/>
    </location>
</feature>
<evidence type="ECO:0000259" key="8">
    <source>
        <dbReference type="Pfam" id="PF14322"/>
    </source>
</evidence>
<comment type="caution">
    <text evidence="9">The sequence shown here is derived from an EMBL/GenBank/DDBJ whole genome shotgun (WGS) entry which is preliminary data.</text>
</comment>
<dbReference type="Pfam" id="PF07980">
    <property type="entry name" value="SusD_RagB"/>
    <property type="match status" value="1"/>
</dbReference>
<feature type="chain" id="PRO_5046623353" evidence="6">
    <location>
        <begin position="21"/>
        <end position="515"/>
    </location>
</feature>
<dbReference type="RefSeq" id="WP_194104801.1">
    <property type="nucleotide sequence ID" value="NZ_JADFFM010000001.1"/>
</dbReference>
<comment type="similarity">
    <text evidence="2">Belongs to the SusD family.</text>
</comment>
<name>A0ABR9XDS9_9SPHI</name>
<dbReference type="Proteomes" id="UP000632774">
    <property type="component" value="Unassembled WGS sequence"/>
</dbReference>
<evidence type="ECO:0000259" key="7">
    <source>
        <dbReference type="Pfam" id="PF07980"/>
    </source>
</evidence>
<keyword evidence="4" id="KW-0472">Membrane</keyword>
<comment type="subcellular location">
    <subcellularLocation>
        <location evidence="1">Cell outer membrane</location>
    </subcellularLocation>
</comment>
<feature type="signal peptide" evidence="6">
    <location>
        <begin position="1"/>
        <end position="20"/>
    </location>
</feature>
<sequence>MKKIAYLLIFSMFISMVSCKKDYLALTSPTQLTTDNFYQTTDQFQQALIATYQSLRGWADPGSWLMGESRSDNTRYDFNPANRAVAILEREGIVDWTNDATNTQTKSKYTADYAGIERANIILDQIGKANIDAATKNTIIGETETLRAFFYFDLVQFFGSVPLNLHQVTGPSDTFLPRSAVADVYAVIVNDLADAIKKLPTTITFPQSGRVTVGTAKMLLANVYMVQKKYADAEALLIDVTQLGYKLNANYANAFSTTNKNSAESIFEVQYQQGAANGQYSSFIYNFIPPVASTVVITGTATNTLNSSCSQNVPTQDLISSYEAGDTRLDATIGIIEGHYDASANFVPEALKSIVSYTTPPGKVAKIFAKKFLHASTTAGQTDDNWPIYRYADALLMLAEAMNEQGKSGTALPYLNQVRTRAGLAASTQTDQTLLRTIIVHERRIELALENKRWTDLLRTGQAIPVMTAFAAKIKLDPRVPANAYTNIDANHLLFPIPSTEIQLNPQITQNPGYN</sequence>
<dbReference type="Pfam" id="PF14322">
    <property type="entry name" value="SusD-like_3"/>
    <property type="match status" value="1"/>
</dbReference>
<feature type="domain" description="RagB/SusD" evidence="7">
    <location>
        <begin position="264"/>
        <end position="514"/>
    </location>
</feature>
<dbReference type="InterPro" id="IPR012944">
    <property type="entry name" value="SusD_RagB_dom"/>
</dbReference>
<evidence type="ECO:0000313" key="10">
    <source>
        <dbReference type="Proteomes" id="UP000632774"/>
    </source>
</evidence>
<dbReference type="CDD" id="cd08977">
    <property type="entry name" value="SusD"/>
    <property type="match status" value="1"/>
</dbReference>
<evidence type="ECO:0000256" key="4">
    <source>
        <dbReference type="ARBA" id="ARBA00023136"/>
    </source>
</evidence>
<evidence type="ECO:0000256" key="2">
    <source>
        <dbReference type="ARBA" id="ARBA00006275"/>
    </source>
</evidence>
<dbReference type="EMBL" id="JADFFM010000001">
    <property type="protein sequence ID" value="MBE9665401.1"/>
    <property type="molecule type" value="Genomic_DNA"/>
</dbReference>
<keyword evidence="5" id="KW-0998">Cell outer membrane</keyword>
<evidence type="ECO:0000256" key="5">
    <source>
        <dbReference type="ARBA" id="ARBA00023237"/>
    </source>
</evidence>
<gene>
    <name evidence="9" type="ORF">IRJ18_03440</name>
</gene>
<organism evidence="9 10">
    <name type="scientific">Mucilaginibacter boryungensis</name>
    <dbReference type="NCBI Taxonomy" id="768480"/>
    <lineage>
        <taxon>Bacteria</taxon>
        <taxon>Pseudomonadati</taxon>
        <taxon>Bacteroidota</taxon>
        <taxon>Sphingobacteriia</taxon>
        <taxon>Sphingobacteriales</taxon>
        <taxon>Sphingobacteriaceae</taxon>
        <taxon>Mucilaginibacter</taxon>
    </lineage>
</organism>